<evidence type="ECO:0000313" key="3">
    <source>
        <dbReference type="Proteomes" id="UP000013165"/>
    </source>
</evidence>
<name>N6WMQ1_9GAMM</name>
<dbReference type="AlphaFoldDB" id="N6WMQ1"/>
<keyword evidence="1" id="KW-0812">Transmembrane</keyword>
<keyword evidence="1" id="KW-0472">Membrane</keyword>
<keyword evidence="3" id="KW-1185">Reference proteome</keyword>
<evidence type="ECO:0000313" key="2">
    <source>
        <dbReference type="EMBL" id="ENO12721.1"/>
    </source>
</evidence>
<accession>N6WMQ1</accession>
<evidence type="ECO:0000256" key="1">
    <source>
        <dbReference type="SAM" id="Phobius"/>
    </source>
</evidence>
<dbReference type="PATRIC" id="fig|626887.3.peg.2992"/>
<gene>
    <name evidence="2" type="ORF">J057_15005</name>
</gene>
<reference evidence="2 3" key="1">
    <citation type="journal article" date="2013" name="Genome Announc.">
        <title>Genome Sequence of the Polycyclic Aromatic Hydrocarbon-Degrading Bacterium Strain Marinobacter nanhaiticus D15-8WT.</title>
        <authorList>
            <person name="Cui Z."/>
            <person name="Gao W."/>
            <person name="Li Q."/>
            <person name="Xu G."/>
            <person name="Zheng L."/>
        </authorList>
    </citation>
    <scope>NUCLEOTIDE SEQUENCE [LARGE SCALE GENOMIC DNA]</scope>
    <source>
        <strain evidence="2 3">D15-8W</strain>
    </source>
</reference>
<protein>
    <submittedName>
        <fullName evidence="2">Uncharacterized protein</fullName>
    </submittedName>
</protein>
<proteinExistence type="predicted"/>
<dbReference type="EMBL" id="APLQ01000014">
    <property type="protein sequence ID" value="ENO12721.1"/>
    <property type="molecule type" value="Genomic_DNA"/>
</dbReference>
<feature type="transmembrane region" description="Helical" evidence="1">
    <location>
        <begin position="21"/>
        <end position="40"/>
    </location>
</feature>
<organism evidence="2 3">
    <name type="scientific">Marinobacter nanhaiticus D15-8W</name>
    <dbReference type="NCBI Taxonomy" id="626887"/>
    <lineage>
        <taxon>Bacteria</taxon>
        <taxon>Pseudomonadati</taxon>
        <taxon>Pseudomonadota</taxon>
        <taxon>Gammaproteobacteria</taxon>
        <taxon>Pseudomonadales</taxon>
        <taxon>Marinobacteraceae</taxon>
        <taxon>Marinobacter</taxon>
    </lineage>
</organism>
<keyword evidence="1" id="KW-1133">Transmembrane helix</keyword>
<comment type="caution">
    <text evidence="2">The sequence shown here is derived from an EMBL/GenBank/DDBJ whole genome shotgun (WGS) entry which is preliminary data.</text>
</comment>
<dbReference type="HOGENOM" id="CLU_1693392_0_0_6"/>
<dbReference type="eggNOG" id="ENOG5033G80">
    <property type="taxonomic scope" value="Bacteria"/>
</dbReference>
<sequence>MRALAGYFLFRRRQQYMKVKVFLFVVCGSIVMTWAGLAVGHQHHEHADHEIQAHQASIRMGTGATYFTEKCVFLGAGTKLTYHFDAPKPLDFNIHVHLTEKTIYPVKAENVAQYHAQLTASESQEYCFTWHAREKSAREWYFDFGYEPVPEQTPQ</sequence>
<dbReference type="Proteomes" id="UP000013165">
    <property type="component" value="Unassembled WGS sequence"/>
</dbReference>